<accession>A0AAF0ZJW3</accession>
<dbReference type="PROSITE" id="PS50294">
    <property type="entry name" value="WD_REPEATS_REGION"/>
    <property type="match status" value="3"/>
</dbReference>
<feature type="repeat" description="WD" evidence="3">
    <location>
        <begin position="394"/>
        <end position="428"/>
    </location>
</feature>
<dbReference type="SMART" id="SM00320">
    <property type="entry name" value="WD40"/>
    <property type="match status" value="5"/>
</dbReference>
<reference evidence="4" key="1">
    <citation type="submission" date="2023-08" db="EMBL/GenBank/DDBJ databases">
        <title>A de novo genome assembly of Solanum verrucosum Schlechtendal, a Mexican diploid species geographically isolated from the other diploid A-genome species in potato relatives.</title>
        <authorList>
            <person name="Hosaka K."/>
        </authorList>
    </citation>
    <scope>NUCLEOTIDE SEQUENCE</scope>
    <source>
        <tissue evidence="4">Young leaves</tissue>
    </source>
</reference>
<dbReference type="PRINTS" id="PR00320">
    <property type="entry name" value="GPROTEINBRPT"/>
</dbReference>
<keyword evidence="1 3" id="KW-0853">WD repeat</keyword>
<feature type="repeat" description="WD" evidence="3">
    <location>
        <begin position="354"/>
        <end position="386"/>
    </location>
</feature>
<evidence type="ECO:0000256" key="2">
    <source>
        <dbReference type="ARBA" id="ARBA00022737"/>
    </source>
</evidence>
<dbReference type="InterPro" id="IPR015943">
    <property type="entry name" value="WD40/YVTN_repeat-like_dom_sf"/>
</dbReference>
<gene>
    <name evidence="4" type="ORF">MTR67_034038</name>
</gene>
<evidence type="ECO:0000256" key="3">
    <source>
        <dbReference type="PROSITE-ProRule" id="PRU00221"/>
    </source>
</evidence>
<dbReference type="InterPro" id="IPR020472">
    <property type="entry name" value="WD40_PAC1"/>
</dbReference>
<dbReference type="SUPFAM" id="SSF50978">
    <property type="entry name" value="WD40 repeat-like"/>
    <property type="match status" value="1"/>
</dbReference>
<dbReference type="InterPro" id="IPR040324">
    <property type="entry name" value="WDR44/Dgr2"/>
</dbReference>
<feature type="repeat" description="WD" evidence="3">
    <location>
        <begin position="250"/>
        <end position="291"/>
    </location>
</feature>
<dbReference type="InterPro" id="IPR036322">
    <property type="entry name" value="WD40_repeat_dom_sf"/>
</dbReference>
<dbReference type="PANTHER" id="PTHR14221">
    <property type="entry name" value="WD REPEAT DOMAIN 44"/>
    <property type="match status" value="1"/>
</dbReference>
<dbReference type="Proteomes" id="UP001234989">
    <property type="component" value="Chromosome 8"/>
</dbReference>
<proteinExistence type="predicted"/>
<dbReference type="AlphaFoldDB" id="A0AAF0ZJW3"/>
<organism evidence="4 5">
    <name type="scientific">Solanum verrucosum</name>
    <dbReference type="NCBI Taxonomy" id="315347"/>
    <lineage>
        <taxon>Eukaryota</taxon>
        <taxon>Viridiplantae</taxon>
        <taxon>Streptophyta</taxon>
        <taxon>Embryophyta</taxon>
        <taxon>Tracheophyta</taxon>
        <taxon>Spermatophyta</taxon>
        <taxon>Magnoliopsida</taxon>
        <taxon>eudicotyledons</taxon>
        <taxon>Gunneridae</taxon>
        <taxon>Pentapetalae</taxon>
        <taxon>asterids</taxon>
        <taxon>lamiids</taxon>
        <taxon>Solanales</taxon>
        <taxon>Solanaceae</taxon>
        <taxon>Solanoideae</taxon>
        <taxon>Solaneae</taxon>
        <taxon>Solanum</taxon>
    </lineage>
</organism>
<dbReference type="PROSITE" id="PS50082">
    <property type="entry name" value="WD_REPEATS_2"/>
    <property type="match status" value="3"/>
</dbReference>
<protein>
    <recommendedName>
        <fullName evidence="6">WD-repeat protein</fullName>
    </recommendedName>
</protein>
<name>A0AAF0ZJW3_SOLVR</name>
<dbReference type="Gene3D" id="2.130.10.10">
    <property type="entry name" value="YVTN repeat-like/Quinoprotein amine dehydrogenase"/>
    <property type="match status" value="1"/>
</dbReference>
<dbReference type="EMBL" id="CP133619">
    <property type="protein sequence ID" value="WMV40653.1"/>
    <property type="molecule type" value="Genomic_DNA"/>
</dbReference>
<evidence type="ECO:0008006" key="6">
    <source>
        <dbReference type="Google" id="ProtNLM"/>
    </source>
</evidence>
<evidence type="ECO:0000256" key="1">
    <source>
        <dbReference type="ARBA" id="ARBA00022574"/>
    </source>
</evidence>
<evidence type="ECO:0000313" key="5">
    <source>
        <dbReference type="Proteomes" id="UP001234989"/>
    </source>
</evidence>
<dbReference type="Pfam" id="PF00400">
    <property type="entry name" value="WD40"/>
    <property type="match status" value="4"/>
</dbReference>
<keyword evidence="5" id="KW-1185">Reference proteome</keyword>
<evidence type="ECO:0000313" key="4">
    <source>
        <dbReference type="EMBL" id="WMV40653.1"/>
    </source>
</evidence>
<sequence>MMGTYSETEEDSFFDIRAETGSLSDLGSDGSDACTRNEISERALGYEFWTQDPESVDERRHRFLKWMGLNSNCDRSDCSDERNTSTDRIRDDNETVLASSDAEGNFFSGRSSQSFESNDALELEEDAVEDPMYWKIRNLDNGSEFVADELGKDGMLSRLREVGTNKIFTIEEFTRTLGSSALVQQLLHRDMKGFSMVNTKTKVRSLLQKLTVGTLHKVRTKPEADTPRVRVQTSKKESKELSSLYTGQEFLAHEGSIITMKFSPCGQYLASAGKDGTVRIWRVIEDEMSKNFNVQDIDPSCLYFSLNHFSKLASLNDNREKINGMKMMRKSSESACVVLPPKLFRIMEKPIHEFRGHTGEVLALSWSKNGYLLSSSVDKTARLWQVGHDKCLGVYSHNNYVTCVEFNPMDDNYFISGSIDGKVRLWEVHGCRVIDWTDVKEIVTAVCYSPDGKGGVVGYMDGNCCFYDVVGNHLQMGLQVCLQGKKKLTNKRVTGFQTFIMQYCPNDSSKVMVTSADSQVRILCGSNIICKFKGVLVAYPLPPRPPPSSDKTFLSRFSDSVVSAACPGTKNLDSQCPASFTSDGKHILAVTEDSNVYIWNYSHEDGVTNQPKKVRSSESFFSQNASVAIPWSGFKTNPVTTLPGNVLANGDVNENSCSKTSSLQDCFSLGRASFLDSLLKSSATWPEEKLPDSSPPATVSPSICKSEYKILKSAWQSALSSSHLWGLVVVTAGLDGCIRTFLNHGLPIRF</sequence>
<dbReference type="InterPro" id="IPR001680">
    <property type="entry name" value="WD40_rpt"/>
</dbReference>
<dbReference type="PANTHER" id="PTHR14221:SF0">
    <property type="entry name" value="WD REPEAT-CONTAINING PROTEIN 44"/>
    <property type="match status" value="1"/>
</dbReference>
<keyword evidence="2" id="KW-0677">Repeat</keyword>